<feature type="compositionally biased region" description="Low complexity" evidence="1">
    <location>
        <begin position="348"/>
        <end position="357"/>
    </location>
</feature>
<feature type="region of interest" description="Disordered" evidence="1">
    <location>
        <begin position="398"/>
        <end position="422"/>
    </location>
</feature>
<accession>A0A7S3ZSW4</accession>
<dbReference type="OrthoDB" id="206177at2759"/>
<feature type="compositionally biased region" description="Low complexity" evidence="1">
    <location>
        <begin position="398"/>
        <end position="409"/>
    </location>
</feature>
<feature type="compositionally biased region" description="Low complexity" evidence="1">
    <location>
        <begin position="166"/>
        <end position="181"/>
    </location>
</feature>
<feature type="compositionally biased region" description="Low complexity" evidence="1">
    <location>
        <begin position="777"/>
        <end position="804"/>
    </location>
</feature>
<name>A0A7S3ZSW4_9STRA</name>
<feature type="region of interest" description="Disordered" evidence="1">
    <location>
        <begin position="21"/>
        <end position="273"/>
    </location>
</feature>
<feature type="compositionally biased region" description="Basic and acidic residues" evidence="1">
    <location>
        <begin position="514"/>
        <end position="551"/>
    </location>
</feature>
<feature type="compositionally biased region" description="Polar residues" evidence="1">
    <location>
        <begin position="497"/>
        <end position="507"/>
    </location>
</feature>
<dbReference type="PANTHER" id="PTHR37028">
    <property type="entry name" value="UNNAMED PRODUCT-RELATED"/>
    <property type="match status" value="1"/>
</dbReference>
<feature type="compositionally biased region" description="Basic and acidic residues" evidence="1">
    <location>
        <begin position="410"/>
        <end position="422"/>
    </location>
</feature>
<dbReference type="Proteomes" id="UP000789595">
    <property type="component" value="Unassembled WGS sequence"/>
</dbReference>
<feature type="compositionally biased region" description="Pro residues" evidence="1">
    <location>
        <begin position="154"/>
        <end position="165"/>
    </location>
</feature>
<feature type="compositionally biased region" description="Low complexity" evidence="1">
    <location>
        <begin position="815"/>
        <end position="825"/>
    </location>
</feature>
<feature type="region of interest" description="Disordered" evidence="1">
    <location>
        <begin position="331"/>
        <end position="361"/>
    </location>
</feature>
<feature type="compositionally biased region" description="Basic and acidic residues" evidence="1">
    <location>
        <begin position="218"/>
        <end position="233"/>
    </location>
</feature>
<proteinExistence type="predicted"/>
<feature type="compositionally biased region" description="Polar residues" evidence="1">
    <location>
        <begin position="460"/>
        <end position="475"/>
    </location>
</feature>
<keyword evidence="4" id="KW-1185">Reference proteome</keyword>
<feature type="region of interest" description="Disordered" evidence="1">
    <location>
        <begin position="444"/>
        <end position="482"/>
    </location>
</feature>
<organism evidence="2">
    <name type="scientific">Pelagomonas calceolata</name>
    <dbReference type="NCBI Taxonomy" id="35677"/>
    <lineage>
        <taxon>Eukaryota</taxon>
        <taxon>Sar</taxon>
        <taxon>Stramenopiles</taxon>
        <taxon>Ochrophyta</taxon>
        <taxon>Pelagophyceae</taxon>
        <taxon>Pelagomonadales</taxon>
        <taxon>Pelagomonadaceae</taxon>
        <taxon>Pelagomonas</taxon>
    </lineage>
</organism>
<feature type="compositionally biased region" description="Basic and acidic residues" evidence="1">
    <location>
        <begin position="739"/>
        <end position="760"/>
    </location>
</feature>
<feature type="compositionally biased region" description="Low complexity" evidence="1">
    <location>
        <begin position="79"/>
        <end position="110"/>
    </location>
</feature>
<feature type="compositionally biased region" description="Basic and acidic residues" evidence="1">
    <location>
        <begin position="660"/>
        <end position="697"/>
    </location>
</feature>
<reference evidence="3" key="2">
    <citation type="submission" date="2021-11" db="EMBL/GenBank/DDBJ databases">
        <authorList>
            <consortium name="Genoscope - CEA"/>
            <person name="William W."/>
        </authorList>
    </citation>
    <scope>NUCLEOTIDE SEQUENCE</scope>
</reference>
<feature type="region of interest" description="Disordered" evidence="1">
    <location>
        <begin position="495"/>
        <end position="567"/>
    </location>
</feature>
<evidence type="ECO:0000256" key="1">
    <source>
        <dbReference type="SAM" id="MobiDB-lite"/>
    </source>
</evidence>
<sequence length="847" mass="93506">MPIEDLEAKIKAVMAKSKTALAAQPAPAPVRDAFAAAPPPPVAAAPAAPPEPEPAALLDAVFGGDGDVAAPTPPPEPAPAALLDAVFGGDDAAAFAPPAPPSVVEVTPAASPTPAPAIEQPPPPPPTYSHDPEDLKPTPPMPPKQPLGRVVADDPPPPVVEPVPVPEKSIYERAIAAAAASPRRKAPERGRQRTRGATPKRAPSPALRHKVDPAAQRLYDRAAEVRRKLEEKRKQRPPKCTFQPKIDAVSKKVAAAAASMAPRHERLHGDAERRRAALRARIETQQRREKQAHTPRMLTRGKPTKWSAKKRSDALHAHAAAIRDRLAAQRAREASQPRGCTFTPVTTSRARSASPARRGVDASTRLHNKGAEMRANRVRERDAARKREIAGCSFTPRMATRARSASPAPRGRDVATRAATFERERQRRLRELRAKRDALERKDCSFRPRFHTQPQDDESVNTSDTRTVARTTSRLAGTDTAARKTAFREAKLREQLAQHTFSPQIPSSRKVKTPKRDASPAPAHERLHAEGRDREAKRRDLREAQREKELESCPFRPSMPRRFSESDENAWDRLLDDGRDKKAVYEEVKRQQELDGCTFQPTTGDKSHLPLQTHDVPVEERLLATENQVYARVSRREAMKRDLELEGCTFQPVVGRPPRSRGESWEHESVASSHVEDTVSRLEEDVYRRRAASVERRRSARLSAEAERKARSVPVSPRVDPARLAALSKAKGGVNPARRKADLRRQREMNARPKVLDRPAPDFGARGTRVTTPRGNRAPSPRRTPRRSPSPGGRRAPSPSMRQRAPPPPPPPPESSTTASSSLEEAPSHRSEFERWQSEMEAKLAAL</sequence>
<dbReference type="EMBL" id="HBIW01009764">
    <property type="protein sequence ID" value="CAE0692901.1"/>
    <property type="molecule type" value="Transcribed_RNA"/>
</dbReference>
<evidence type="ECO:0000313" key="3">
    <source>
        <dbReference type="EMBL" id="CAH0371124.1"/>
    </source>
</evidence>
<protein>
    <submittedName>
        <fullName evidence="2">Uncharacterized protein</fullName>
    </submittedName>
</protein>
<feature type="compositionally biased region" description="Pro residues" evidence="1">
    <location>
        <begin position="805"/>
        <end position="814"/>
    </location>
</feature>
<dbReference type="EMBL" id="CAKKNE010000003">
    <property type="protein sequence ID" value="CAH0371124.1"/>
    <property type="molecule type" value="Genomic_DNA"/>
</dbReference>
<dbReference type="PANTHER" id="PTHR37028:SF8">
    <property type="entry name" value="200 KDA ANTIGEN P200"/>
    <property type="match status" value="1"/>
</dbReference>
<reference evidence="2" key="1">
    <citation type="submission" date="2021-01" db="EMBL/GenBank/DDBJ databases">
        <authorList>
            <person name="Corre E."/>
            <person name="Pelletier E."/>
            <person name="Niang G."/>
            <person name="Scheremetjew M."/>
            <person name="Finn R."/>
            <person name="Kale V."/>
            <person name="Holt S."/>
            <person name="Cochrane G."/>
            <person name="Meng A."/>
            <person name="Brown T."/>
            <person name="Cohen L."/>
        </authorList>
    </citation>
    <scope>NUCLEOTIDE SEQUENCE</scope>
    <source>
        <strain evidence="2">CCMP1756</strain>
    </source>
</reference>
<feature type="compositionally biased region" description="Basic and acidic residues" evidence="1">
    <location>
        <begin position="262"/>
        <end position="273"/>
    </location>
</feature>
<feature type="compositionally biased region" description="Basic and acidic residues" evidence="1">
    <location>
        <begin position="826"/>
        <end position="847"/>
    </location>
</feature>
<evidence type="ECO:0000313" key="2">
    <source>
        <dbReference type="EMBL" id="CAE0692901.1"/>
    </source>
</evidence>
<evidence type="ECO:0000313" key="4">
    <source>
        <dbReference type="Proteomes" id="UP000789595"/>
    </source>
</evidence>
<gene>
    <name evidence="2" type="ORF">PCAL00307_LOCUS8337</name>
    <name evidence="3" type="ORF">PECAL_3P10500</name>
</gene>
<dbReference type="PRINTS" id="PR01217">
    <property type="entry name" value="PRICHEXTENSN"/>
</dbReference>
<dbReference type="AlphaFoldDB" id="A0A7S3ZSW4"/>
<feature type="compositionally biased region" description="Pro residues" evidence="1">
    <location>
        <begin position="37"/>
        <end position="53"/>
    </location>
</feature>
<feature type="region of interest" description="Disordered" evidence="1">
    <location>
        <begin position="654"/>
        <end position="847"/>
    </location>
</feature>
<feature type="compositionally biased region" description="Pro residues" evidence="1">
    <location>
        <begin position="111"/>
        <end position="127"/>
    </location>
</feature>